<dbReference type="Proteomes" id="UP000069902">
    <property type="component" value="Chromosome cPNK"/>
</dbReference>
<evidence type="ECO:0000313" key="1">
    <source>
        <dbReference type="EMBL" id="CUI16426.1"/>
    </source>
</evidence>
<keyword evidence="2" id="KW-1185">Reference proteome</keyword>
<dbReference type="STRING" id="389348.PNK_0801"/>
<sequence length="628" mass="71126">MQFNQISSDVLSYVCSFFPARERMIESVSREWKAALDISFHFYLQSQDELTSGRKKEWEGLSFQERKCMLSRLVIKAQADPRLMHLAKLLCGPHHHTISVRRNEWDILQGKLRMHELRNRLEEDKIWVAKDFSTYIKSYLKRLESLSLDAEELSVILTETSNLKSWPFVSLLNKMNFLLRASALWIVNGERDERELMRCAEEISLTYKLSLNCLYEEMAVAFSQQGDFDRALTCANQAGERKERAYLRCAEDCAKRGDFIFSRAFVGNIIVDINLKDQACMNCVKAFALQGDKESTQFFIDSIEDYKNRAYVVGARSFAELGDFEHAQFFADGAGELKDEAYASCAKAFAVLGDFEHAQFFADGAGKLNVYVSCAEAFAKLHKSAVAKVFCEAAGNQSKYAYSSCAQIFAELGNSEEAWTFMDLSGEQRNSACVSCAIAFIKRGESAKFQLFIDQISSVFPKDRAYQGCARELAILGDAINAMIFIAQMQQGNGIAYRICAKIFAERGDVENARAFADKIVETFEKNKAYAELAKIFAERGEVENAQCFVEQIELHELNLGAKEEAYLECAEIFAEHGNSKEAKIFADQAGDLKTDAYERCKEFFRQQDNCEALRMFAEENNPISLGS</sequence>
<reference evidence="2" key="1">
    <citation type="submission" date="2015-09" db="EMBL/GenBank/DDBJ databases">
        <authorList>
            <person name="Bertelli C."/>
        </authorList>
    </citation>
    <scope>NUCLEOTIDE SEQUENCE [LARGE SCALE GENOMIC DNA]</scope>
    <source>
        <strain evidence="2">KNic</strain>
    </source>
</reference>
<gene>
    <name evidence="1" type="ORF">PNK_0801</name>
</gene>
<organism evidence="1 2">
    <name type="scientific">Candidatus Protochlamydia naegleriophila</name>
    <dbReference type="NCBI Taxonomy" id="389348"/>
    <lineage>
        <taxon>Bacteria</taxon>
        <taxon>Pseudomonadati</taxon>
        <taxon>Chlamydiota</taxon>
        <taxon>Chlamydiia</taxon>
        <taxon>Parachlamydiales</taxon>
        <taxon>Parachlamydiaceae</taxon>
        <taxon>Candidatus Protochlamydia</taxon>
    </lineage>
</organism>
<dbReference type="SUPFAM" id="SSF48452">
    <property type="entry name" value="TPR-like"/>
    <property type="match status" value="1"/>
</dbReference>
<proteinExistence type="predicted"/>
<name>A0A0U5JC72_9BACT</name>
<dbReference type="AlphaFoldDB" id="A0A0U5JC72"/>
<dbReference type="Gene3D" id="1.25.40.10">
    <property type="entry name" value="Tetratricopeptide repeat domain"/>
    <property type="match status" value="1"/>
</dbReference>
<evidence type="ECO:0000313" key="2">
    <source>
        <dbReference type="Proteomes" id="UP000069902"/>
    </source>
</evidence>
<dbReference type="InParanoid" id="A0A0U5JC72"/>
<dbReference type="PATRIC" id="fig|389348.3.peg.880"/>
<accession>A0A0U5JC72</accession>
<protein>
    <submittedName>
        <fullName evidence="1">Uncharacterized protein</fullName>
    </submittedName>
</protein>
<dbReference type="EMBL" id="LN879502">
    <property type="protein sequence ID" value="CUI16426.1"/>
    <property type="molecule type" value="Genomic_DNA"/>
</dbReference>
<dbReference type="KEGG" id="pnl:PNK_0801"/>
<dbReference type="InterPro" id="IPR011990">
    <property type="entry name" value="TPR-like_helical_dom_sf"/>
</dbReference>